<dbReference type="InterPro" id="IPR009019">
    <property type="entry name" value="KH_sf_prok-type"/>
</dbReference>
<dbReference type="FunFam" id="3.30.300.20:FF:000005">
    <property type="entry name" value="Transcription termination/antitermination protein NusA"/>
    <property type="match status" value="1"/>
</dbReference>
<dbReference type="InterPro" id="IPR013735">
    <property type="entry name" value="TF_NusA_N"/>
</dbReference>
<dbReference type="SMART" id="SM00322">
    <property type="entry name" value="KH"/>
    <property type="match status" value="1"/>
</dbReference>
<dbReference type="SUPFAM" id="SSF50249">
    <property type="entry name" value="Nucleic acid-binding proteins"/>
    <property type="match status" value="1"/>
</dbReference>
<keyword evidence="1 7" id="KW-0806">Transcription termination</keyword>
<organism evidence="11 12">
    <name type="scientific">Solibaculum mannosilyticum</name>
    <dbReference type="NCBI Taxonomy" id="2780922"/>
    <lineage>
        <taxon>Bacteria</taxon>
        <taxon>Bacillati</taxon>
        <taxon>Bacillota</taxon>
        <taxon>Clostridia</taxon>
        <taxon>Eubacteriales</taxon>
        <taxon>Oscillospiraceae</taxon>
        <taxon>Solibaculum</taxon>
    </lineage>
</organism>
<keyword evidence="2 7" id="KW-0963">Cytoplasm</keyword>
<evidence type="ECO:0000256" key="4">
    <source>
        <dbReference type="ARBA" id="ARBA00022884"/>
    </source>
</evidence>
<dbReference type="CDD" id="cd22529">
    <property type="entry name" value="KH-II_NusA_rpt2"/>
    <property type="match status" value="1"/>
</dbReference>
<dbReference type="InterPro" id="IPR036555">
    <property type="entry name" value="NusA_N_sf"/>
</dbReference>
<keyword evidence="3 7" id="KW-0889">Transcription antitermination</keyword>
<dbReference type="CDD" id="cd02134">
    <property type="entry name" value="KH-II_NusA_rpt1"/>
    <property type="match status" value="1"/>
</dbReference>
<feature type="domain" description="K Homology" evidence="10">
    <location>
        <begin position="303"/>
        <end position="381"/>
    </location>
</feature>
<keyword evidence="5 7" id="KW-0805">Transcription regulation</keyword>
<evidence type="ECO:0000313" key="11">
    <source>
        <dbReference type="EMBL" id="BCI61607.1"/>
    </source>
</evidence>
<comment type="subunit">
    <text evidence="7">Monomer. Binds directly to the core enzyme of the DNA-dependent RNA polymerase and to nascent RNA.</text>
</comment>
<dbReference type="AlphaFoldDB" id="A0A7I8D4B6"/>
<dbReference type="FunFam" id="3.30.300.20:FF:000002">
    <property type="entry name" value="Transcription termination/antitermination protein NusA"/>
    <property type="match status" value="1"/>
</dbReference>
<protein>
    <recommendedName>
        <fullName evidence="7">Transcription termination/antitermination protein NusA</fullName>
    </recommendedName>
</protein>
<dbReference type="SUPFAM" id="SSF54814">
    <property type="entry name" value="Prokaryotic type KH domain (KH-domain type II)"/>
    <property type="match status" value="2"/>
</dbReference>
<dbReference type="PROSITE" id="PS50084">
    <property type="entry name" value="KH_TYPE_1"/>
    <property type="match status" value="1"/>
</dbReference>
<evidence type="ECO:0000259" key="9">
    <source>
        <dbReference type="SMART" id="SM00316"/>
    </source>
</evidence>
<reference evidence="12" key="1">
    <citation type="submission" date="2020-07" db="EMBL/GenBank/DDBJ databases">
        <title>Complete genome sequencing of Clostridia bacterium strain 12CBH8.</title>
        <authorList>
            <person name="Sakamoto M."/>
            <person name="Murakami T."/>
            <person name="Mori H."/>
        </authorList>
    </citation>
    <scope>NUCLEOTIDE SEQUENCE [LARGE SCALE GENOMIC DNA]</scope>
    <source>
        <strain evidence="12">12CBH8</strain>
    </source>
</reference>
<dbReference type="InterPro" id="IPR058582">
    <property type="entry name" value="KH_NusA_2nd"/>
</dbReference>
<dbReference type="InterPro" id="IPR030842">
    <property type="entry name" value="TF_NusA_bacterial"/>
</dbReference>
<dbReference type="Pfam" id="PF13184">
    <property type="entry name" value="KH_NusA_1st"/>
    <property type="match status" value="1"/>
</dbReference>
<sequence length="385" mass="42720">MNREFFEALRQLEQEKKIPAEYLLDKISEAIVTSVRRSYGGKDNVEVRVDASKDIFEVYLKKDVVEEVEDPDTQILLEDARRYESMSRLGDVLRIPLETKKFGRIAATTAKHVIRQGIREAEHGQVLQEFQSRQQELVSAVVQQINPHSGNVTVTIGRSEAILFKTEQTPGETYHEGDHIKVYIVDVKASEKGPRVTISRTHPGLVKRLFEIEVPEIYDGTVEIKAVSREAGSRTKLAVWSKDPNVDPIGACIGNKGVRVGKIVEELGGEKIDIVKYSDDPAAFIAEALSPATVLKVEMDPENPKGCRVTVPDNQLSLAIGNKGQNVRLAAKLTGWKIDIRPESGFYGEEAEPAKEDTSHSEGSDTEAVDTASEEVNTEVETVQE</sequence>
<dbReference type="GO" id="GO:0006353">
    <property type="term" value="P:DNA-templated transcription termination"/>
    <property type="evidence" value="ECO:0007669"/>
    <property type="project" value="UniProtKB-UniRule"/>
</dbReference>
<dbReference type="SUPFAM" id="SSF69705">
    <property type="entry name" value="Transcription factor NusA, N-terminal domain"/>
    <property type="match status" value="1"/>
</dbReference>
<dbReference type="EMBL" id="AP023321">
    <property type="protein sequence ID" value="BCI61607.1"/>
    <property type="molecule type" value="Genomic_DNA"/>
</dbReference>
<evidence type="ECO:0000313" key="12">
    <source>
        <dbReference type="Proteomes" id="UP000593890"/>
    </source>
</evidence>
<dbReference type="Gene3D" id="3.30.1480.10">
    <property type="entry name" value="NusA, N-terminal domain"/>
    <property type="match status" value="1"/>
</dbReference>
<keyword evidence="4 7" id="KW-0694">RNA-binding</keyword>
<dbReference type="Gene3D" id="2.40.50.140">
    <property type="entry name" value="Nucleic acid-binding proteins"/>
    <property type="match status" value="1"/>
</dbReference>
<comment type="similarity">
    <text evidence="7">Belongs to the NusA family.</text>
</comment>
<dbReference type="InterPro" id="IPR004087">
    <property type="entry name" value="KH_dom"/>
</dbReference>
<evidence type="ECO:0000256" key="5">
    <source>
        <dbReference type="ARBA" id="ARBA00023015"/>
    </source>
</evidence>
<dbReference type="Gene3D" id="3.30.300.20">
    <property type="match status" value="2"/>
</dbReference>
<dbReference type="PANTHER" id="PTHR22648:SF0">
    <property type="entry name" value="TRANSCRIPTION TERMINATION_ANTITERMINATION PROTEIN NUSA"/>
    <property type="match status" value="1"/>
</dbReference>
<dbReference type="InterPro" id="IPR010213">
    <property type="entry name" value="TF_NusA"/>
</dbReference>
<dbReference type="Proteomes" id="UP000593890">
    <property type="component" value="Chromosome"/>
</dbReference>
<feature type="region of interest" description="Disordered" evidence="8">
    <location>
        <begin position="344"/>
        <end position="385"/>
    </location>
</feature>
<evidence type="ECO:0000256" key="3">
    <source>
        <dbReference type="ARBA" id="ARBA00022814"/>
    </source>
</evidence>
<evidence type="ECO:0000256" key="2">
    <source>
        <dbReference type="ARBA" id="ARBA00022490"/>
    </source>
</evidence>
<evidence type="ECO:0000256" key="8">
    <source>
        <dbReference type="SAM" id="MobiDB-lite"/>
    </source>
</evidence>
<dbReference type="InterPro" id="IPR003029">
    <property type="entry name" value="S1_domain"/>
</dbReference>
<evidence type="ECO:0000256" key="1">
    <source>
        <dbReference type="ARBA" id="ARBA00022472"/>
    </source>
</evidence>
<dbReference type="PANTHER" id="PTHR22648">
    <property type="entry name" value="TRANSCRIPTION TERMINATION FACTOR NUSA"/>
    <property type="match status" value="1"/>
</dbReference>
<evidence type="ECO:0000256" key="7">
    <source>
        <dbReference type="HAMAP-Rule" id="MF_00945"/>
    </source>
</evidence>
<feature type="compositionally biased region" description="Acidic residues" evidence="8">
    <location>
        <begin position="364"/>
        <end position="385"/>
    </location>
</feature>
<dbReference type="SMART" id="SM00316">
    <property type="entry name" value="S1"/>
    <property type="match status" value="1"/>
</dbReference>
<dbReference type="Pfam" id="PF08529">
    <property type="entry name" value="NusA_N"/>
    <property type="match status" value="1"/>
</dbReference>
<dbReference type="HAMAP" id="MF_00945_B">
    <property type="entry name" value="NusA_B"/>
    <property type="match status" value="1"/>
</dbReference>
<dbReference type="GO" id="GO:0005829">
    <property type="term" value="C:cytosol"/>
    <property type="evidence" value="ECO:0007669"/>
    <property type="project" value="TreeGrafter"/>
</dbReference>
<dbReference type="NCBIfam" id="TIGR01953">
    <property type="entry name" value="NusA"/>
    <property type="match status" value="1"/>
</dbReference>
<keyword evidence="6 7" id="KW-0804">Transcription</keyword>
<feature type="compositionally biased region" description="Basic and acidic residues" evidence="8">
    <location>
        <begin position="352"/>
        <end position="363"/>
    </location>
</feature>
<evidence type="ECO:0000256" key="6">
    <source>
        <dbReference type="ARBA" id="ARBA00023163"/>
    </source>
</evidence>
<gene>
    <name evidence="7 11" type="primary">nusA</name>
    <name evidence="11" type="ORF">C12CBH8_22460</name>
</gene>
<dbReference type="GO" id="GO:0003723">
    <property type="term" value="F:RNA binding"/>
    <property type="evidence" value="ECO:0007669"/>
    <property type="project" value="UniProtKB-UniRule"/>
</dbReference>
<dbReference type="KEGG" id="sman:C12CBH8_22460"/>
<dbReference type="CDD" id="cd04455">
    <property type="entry name" value="S1_NusA"/>
    <property type="match status" value="1"/>
</dbReference>
<name>A0A7I8D4B6_9FIRM</name>
<keyword evidence="12" id="KW-1185">Reference proteome</keyword>
<dbReference type="GO" id="GO:0031564">
    <property type="term" value="P:transcription antitermination"/>
    <property type="evidence" value="ECO:0007669"/>
    <property type="project" value="UniProtKB-UniRule"/>
</dbReference>
<proteinExistence type="inferred from homology"/>
<comment type="function">
    <text evidence="7">Participates in both transcription termination and antitermination.</text>
</comment>
<dbReference type="InterPro" id="IPR012340">
    <property type="entry name" value="NA-bd_OB-fold"/>
</dbReference>
<feature type="domain" description="S1 motif" evidence="9">
    <location>
        <begin position="133"/>
        <end position="199"/>
    </location>
</feature>
<dbReference type="InterPro" id="IPR025249">
    <property type="entry name" value="TF_NusA_KH_1st"/>
</dbReference>
<dbReference type="GO" id="GO:0003700">
    <property type="term" value="F:DNA-binding transcription factor activity"/>
    <property type="evidence" value="ECO:0007669"/>
    <property type="project" value="InterPro"/>
</dbReference>
<dbReference type="RefSeq" id="WP_099322892.1">
    <property type="nucleotide sequence ID" value="NZ_AP023321.1"/>
</dbReference>
<dbReference type="InterPro" id="IPR015946">
    <property type="entry name" value="KH_dom-like_a/b"/>
</dbReference>
<comment type="subcellular location">
    <subcellularLocation>
        <location evidence="7">Cytoplasm</location>
    </subcellularLocation>
</comment>
<accession>A0A7I8D4B6</accession>
<dbReference type="Pfam" id="PF26594">
    <property type="entry name" value="KH_NusA_2nd"/>
    <property type="match status" value="1"/>
</dbReference>
<evidence type="ECO:0000259" key="10">
    <source>
        <dbReference type="SMART" id="SM00322"/>
    </source>
</evidence>